<sequence length="155" mass="18065">MPLYNIYLKAVEMMQFLLIPLLLTFTRIWVAIVFFRSGYLKLTSWDSTLYLFELEYQVPILPWELAAYLGTAAELILPVFLVLGLFTRIFALKLFFFNIIAVVSYPVLWPGGFYDHQLWGLMILINVIWGAGPFSADYLLNKKMAQKKRGLSRFH</sequence>
<gene>
    <name evidence="8" type="ORF">AALB_2163</name>
</gene>
<dbReference type="OrthoDB" id="121744at2"/>
<keyword evidence="6 7" id="KW-0472">Membrane</keyword>
<evidence type="ECO:0000256" key="3">
    <source>
        <dbReference type="ARBA" id="ARBA00022475"/>
    </source>
</evidence>
<evidence type="ECO:0000256" key="6">
    <source>
        <dbReference type="ARBA" id="ARBA00023136"/>
    </source>
</evidence>
<protein>
    <submittedName>
        <fullName evidence="8">Integral membrane protein</fullName>
    </submittedName>
</protein>
<keyword evidence="5 7" id="KW-1133">Transmembrane helix</keyword>
<accession>R9PLD8</accession>
<proteinExistence type="inferred from homology"/>
<organism evidence="8 9">
    <name type="scientific">Agarivorans albus MKT 106</name>
    <dbReference type="NCBI Taxonomy" id="1331007"/>
    <lineage>
        <taxon>Bacteria</taxon>
        <taxon>Pseudomonadati</taxon>
        <taxon>Pseudomonadota</taxon>
        <taxon>Gammaproteobacteria</taxon>
        <taxon>Alteromonadales</taxon>
        <taxon>Alteromonadaceae</taxon>
        <taxon>Agarivorans</taxon>
    </lineage>
</organism>
<feature type="transmembrane region" description="Helical" evidence="7">
    <location>
        <begin position="118"/>
        <end position="140"/>
    </location>
</feature>
<feature type="transmembrane region" description="Helical" evidence="7">
    <location>
        <begin position="65"/>
        <end position="87"/>
    </location>
</feature>
<dbReference type="STRING" id="1331007.AALB_2163"/>
<evidence type="ECO:0000313" key="8">
    <source>
        <dbReference type="EMBL" id="GAD02083.1"/>
    </source>
</evidence>
<evidence type="ECO:0000256" key="2">
    <source>
        <dbReference type="ARBA" id="ARBA00006679"/>
    </source>
</evidence>
<dbReference type="InterPro" id="IPR032808">
    <property type="entry name" value="DoxX"/>
</dbReference>
<keyword evidence="9" id="KW-1185">Reference proteome</keyword>
<dbReference type="InterPro" id="IPR051907">
    <property type="entry name" value="DoxX-like_oxidoreductase"/>
</dbReference>
<evidence type="ECO:0000256" key="4">
    <source>
        <dbReference type="ARBA" id="ARBA00022692"/>
    </source>
</evidence>
<evidence type="ECO:0000313" key="9">
    <source>
        <dbReference type="Proteomes" id="UP000014461"/>
    </source>
</evidence>
<dbReference type="EMBL" id="BARX01000013">
    <property type="protein sequence ID" value="GAD02083.1"/>
    <property type="molecule type" value="Genomic_DNA"/>
</dbReference>
<comment type="similarity">
    <text evidence="2">Belongs to the DoxX family.</text>
</comment>
<evidence type="ECO:0000256" key="1">
    <source>
        <dbReference type="ARBA" id="ARBA00004651"/>
    </source>
</evidence>
<reference evidence="8" key="1">
    <citation type="journal article" date="2013" name="Genome Announc.">
        <title>Draft Genome Sequence of Agarivorans albus Strain MKT 106T, an Agarolytic Marine Bacterium.</title>
        <authorList>
            <person name="Yasuike M."/>
            <person name="Nakamura Y."/>
            <person name="Kai W."/>
            <person name="Fujiwara A."/>
            <person name="Fukui Y."/>
            <person name="Satomi M."/>
            <person name="Sano M."/>
        </authorList>
    </citation>
    <scope>NUCLEOTIDE SEQUENCE [LARGE SCALE GENOMIC DNA]</scope>
</reference>
<comment type="subcellular location">
    <subcellularLocation>
        <location evidence="1">Cell membrane</location>
        <topology evidence="1">Multi-pass membrane protein</topology>
    </subcellularLocation>
</comment>
<feature type="transmembrane region" description="Helical" evidence="7">
    <location>
        <begin position="16"/>
        <end position="35"/>
    </location>
</feature>
<dbReference type="GO" id="GO:0005886">
    <property type="term" value="C:plasma membrane"/>
    <property type="evidence" value="ECO:0007669"/>
    <property type="project" value="UniProtKB-SubCell"/>
</dbReference>
<name>R9PLD8_AGAAL</name>
<dbReference type="Pfam" id="PF07681">
    <property type="entry name" value="DoxX"/>
    <property type="match status" value="1"/>
</dbReference>
<keyword evidence="3" id="KW-1003">Cell membrane</keyword>
<dbReference type="PANTHER" id="PTHR33452:SF1">
    <property type="entry name" value="INNER MEMBRANE PROTEIN YPHA-RELATED"/>
    <property type="match status" value="1"/>
</dbReference>
<dbReference type="Proteomes" id="UP000014461">
    <property type="component" value="Unassembled WGS sequence"/>
</dbReference>
<dbReference type="PANTHER" id="PTHR33452">
    <property type="entry name" value="OXIDOREDUCTASE CATD-RELATED"/>
    <property type="match status" value="1"/>
</dbReference>
<comment type="caution">
    <text evidence="8">The sequence shown here is derived from an EMBL/GenBank/DDBJ whole genome shotgun (WGS) entry which is preliminary data.</text>
</comment>
<dbReference type="AlphaFoldDB" id="R9PLD8"/>
<evidence type="ECO:0000256" key="7">
    <source>
        <dbReference type="SAM" id="Phobius"/>
    </source>
</evidence>
<evidence type="ECO:0000256" key="5">
    <source>
        <dbReference type="ARBA" id="ARBA00022989"/>
    </source>
</evidence>
<feature type="transmembrane region" description="Helical" evidence="7">
    <location>
        <begin position="94"/>
        <end position="112"/>
    </location>
</feature>
<keyword evidence="4 7" id="KW-0812">Transmembrane</keyword>